<accession>A0A222MZF6</accession>
<organism evidence="3 4">
    <name type="scientific">Campylobacter avium LMG 24591</name>
    <dbReference type="NCBI Taxonomy" id="522484"/>
    <lineage>
        <taxon>Bacteria</taxon>
        <taxon>Pseudomonadati</taxon>
        <taxon>Campylobacterota</taxon>
        <taxon>Epsilonproteobacteria</taxon>
        <taxon>Campylobacterales</taxon>
        <taxon>Campylobacteraceae</taxon>
        <taxon>Campylobacter</taxon>
    </lineage>
</organism>
<sequence length="290" mass="33192">MKKYYLVALLFGATFAYPESSAFDAGNINNTSTYGLTQNEQIIKNRLDTLQNEYLQNSSKINSISERLDGLQSTLEGVNSQYAKTNSRLIYMEDKEANLSLELQTLKKQVNDLRKSQENNAKEIKKSLDEISKILQLKTSDINITIEDDNSSKELPVKKEKEVKKDDESWKKKSNDNILNLAMKDFKSKKTLNKAKDKFEYLLSKNYKPARSNFYLGEIEYKQKKYANAISYYKQSASLYSKADYMPTLLYHTAISLDKVGDTKSANSFYKALKSSYPNSPEAKASPNRK</sequence>
<reference evidence="3 4" key="1">
    <citation type="submission" date="2017-07" db="EMBL/GenBank/DDBJ databases">
        <title>Analysis of two Campylobacter avium genomes and identification of a novel hippuricase gene.</title>
        <authorList>
            <person name="Miller W.G."/>
            <person name="Chapman M.H."/>
            <person name="Yee E."/>
            <person name="Revez J."/>
            <person name="Bono J.L."/>
            <person name="Rossi M."/>
        </authorList>
    </citation>
    <scope>NUCLEOTIDE SEQUENCE [LARGE SCALE GENOMIC DNA]</scope>
    <source>
        <strain evidence="3 4">LMG 24591</strain>
    </source>
</reference>
<evidence type="ECO:0000256" key="1">
    <source>
        <dbReference type="SAM" id="Coils"/>
    </source>
</evidence>
<feature type="chain" id="PRO_5013256855" evidence="2">
    <location>
        <begin position="19"/>
        <end position="290"/>
    </location>
</feature>
<dbReference type="KEGG" id="cavi:CAV_1342"/>
<dbReference type="EMBL" id="CP022347">
    <property type="protein sequence ID" value="ASQ30966.1"/>
    <property type="molecule type" value="Genomic_DNA"/>
</dbReference>
<dbReference type="InterPro" id="IPR011990">
    <property type="entry name" value="TPR-like_helical_dom_sf"/>
</dbReference>
<evidence type="ECO:0000256" key="2">
    <source>
        <dbReference type="SAM" id="SignalP"/>
    </source>
</evidence>
<dbReference type="OrthoDB" id="5338882at2"/>
<protein>
    <submittedName>
        <fullName evidence="3">Tol-Pal system protein YbgF</fullName>
    </submittedName>
</protein>
<gene>
    <name evidence="3" type="primary">ybgF</name>
    <name evidence="3" type="ORF">CAV_1342</name>
</gene>
<keyword evidence="4" id="KW-1185">Reference proteome</keyword>
<keyword evidence="1" id="KW-0175">Coiled coil</keyword>
<feature type="signal peptide" evidence="2">
    <location>
        <begin position="1"/>
        <end position="18"/>
    </location>
</feature>
<name>A0A222MZF6_9BACT</name>
<proteinExistence type="predicted"/>
<dbReference type="Proteomes" id="UP000201169">
    <property type="component" value="Chromosome"/>
</dbReference>
<dbReference type="SUPFAM" id="SSF48452">
    <property type="entry name" value="TPR-like"/>
    <property type="match status" value="1"/>
</dbReference>
<dbReference type="Gene3D" id="1.25.40.10">
    <property type="entry name" value="Tetratricopeptide repeat domain"/>
    <property type="match status" value="1"/>
</dbReference>
<dbReference type="Pfam" id="PF13174">
    <property type="entry name" value="TPR_6"/>
    <property type="match status" value="2"/>
</dbReference>
<evidence type="ECO:0000313" key="4">
    <source>
        <dbReference type="Proteomes" id="UP000201169"/>
    </source>
</evidence>
<dbReference type="InterPro" id="IPR019734">
    <property type="entry name" value="TPR_rpt"/>
</dbReference>
<keyword evidence="2" id="KW-0732">Signal</keyword>
<evidence type="ECO:0000313" key="3">
    <source>
        <dbReference type="EMBL" id="ASQ30966.1"/>
    </source>
</evidence>
<dbReference type="AlphaFoldDB" id="A0A222MZF6"/>
<dbReference type="RefSeq" id="WP_094325761.1">
    <property type="nucleotide sequence ID" value="NZ_CP022347.1"/>
</dbReference>
<feature type="coiled-coil region" evidence="1">
    <location>
        <begin position="61"/>
        <end position="134"/>
    </location>
</feature>